<dbReference type="PANTHER" id="PTHR11439:SF440">
    <property type="entry name" value="INTEGRASE CATALYTIC DOMAIN-CONTAINING PROTEIN"/>
    <property type="match status" value="1"/>
</dbReference>
<evidence type="ECO:0000313" key="2">
    <source>
        <dbReference type="RefSeq" id="XP_050935151.1"/>
    </source>
</evidence>
<keyword evidence="1" id="KW-1185">Reference proteome</keyword>
<name>A0ABM3KBL2_CUCME</name>
<protein>
    <submittedName>
        <fullName evidence="2">Secreted RxLR effector protein 161-like</fullName>
    </submittedName>
</protein>
<dbReference type="Proteomes" id="UP001652600">
    <property type="component" value="Chromosome 11"/>
</dbReference>
<reference evidence="2" key="1">
    <citation type="submission" date="2025-08" db="UniProtKB">
        <authorList>
            <consortium name="RefSeq"/>
        </authorList>
    </citation>
    <scope>IDENTIFICATION</scope>
    <source>
        <tissue evidence="2">Stem</tissue>
    </source>
</reference>
<organism evidence="1 2">
    <name type="scientific">Cucumis melo</name>
    <name type="common">Muskmelon</name>
    <dbReference type="NCBI Taxonomy" id="3656"/>
    <lineage>
        <taxon>Eukaryota</taxon>
        <taxon>Viridiplantae</taxon>
        <taxon>Streptophyta</taxon>
        <taxon>Embryophyta</taxon>
        <taxon>Tracheophyta</taxon>
        <taxon>Spermatophyta</taxon>
        <taxon>Magnoliopsida</taxon>
        <taxon>eudicotyledons</taxon>
        <taxon>Gunneridae</taxon>
        <taxon>Pentapetalae</taxon>
        <taxon>rosids</taxon>
        <taxon>fabids</taxon>
        <taxon>Cucurbitales</taxon>
        <taxon>Cucurbitaceae</taxon>
        <taxon>Benincaseae</taxon>
        <taxon>Cucumis</taxon>
    </lineage>
</organism>
<dbReference type="PANTHER" id="PTHR11439">
    <property type="entry name" value="GAG-POL-RELATED RETROTRANSPOSON"/>
    <property type="match status" value="1"/>
</dbReference>
<evidence type="ECO:0000313" key="1">
    <source>
        <dbReference type="Proteomes" id="UP001652600"/>
    </source>
</evidence>
<proteinExistence type="predicted"/>
<gene>
    <name evidence="2" type="primary">LOC127143903</name>
</gene>
<dbReference type="RefSeq" id="XP_050935151.1">
    <property type="nucleotide sequence ID" value="XM_051079194.1"/>
</dbReference>
<accession>A0ABM3KBL2</accession>
<dbReference type="GeneID" id="127143903"/>
<sequence>METVLTKSEYASIIWSLRYALDCTRSDIAYVVGLLCRLTSRPSLKHWNAIKRVMRYLKKTQKLGLHYQKFPVVLEGYIDVGWNSLLDYAKATSGYIFNIVGGDVAWKSKKQTI</sequence>